<reference evidence="7 8" key="1">
    <citation type="submission" date="2024-06" db="EMBL/GenBank/DDBJ databases">
        <title>Sorghum-associated microbial communities from plants grown in Nebraska, USA.</title>
        <authorList>
            <person name="Schachtman D."/>
        </authorList>
    </citation>
    <scope>NUCLEOTIDE SEQUENCE [LARGE SCALE GENOMIC DNA]</scope>
    <source>
        <strain evidence="7 8">1073</strain>
    </source>
</reference>
<evidence type="ECO:0000256" key="5">
    <source>
        <dbReference type="PROSITE-ProRule" id="PRU00473"/>
    </source>
</evidence>
<dbReference type="InterPro" id="IPR036737">
    <property type="entry name" value="OmpA-like_sf"/>
</dbReference>
<dbReference type="RefSeq" id="WP_354012205.1">
    <property type="nucleotide sequence ID" value="NZ_JBEPMU010000001.1"/>
</dbReference>
<keyword evidence="2" id="KW-0732">Signal</keyword>
<keyword evidence="4" id="KW-0998">Cell outer membrane</keyword>
<sequence>MKHTKKMQVFALALLALGMGGCGNVSRNVANDGHAAGELVWPAPEATTPMHKGGTFPNSADLRQVHAGLNKQQLSALIGYPHFSEGVWGVREWNYLFNFRKADTSEVTVCQYKVLFDENKLARSFYWKPESCAALLEHTSPVAAAPTVPAQQKRVLSADAAFAFDKGSVADISPVGRDELDKLASQLRDGDARIHIAGYTDRLGAIAHNQSLSQQRADAVRDYLASRGVSANRMTSEGRGEAFPVKECPNGSRAQLIACLAPNRRVEITVRE</sequence>
<dbReference type="Proteomes" id="UP001549184">
    <property type="component" value="Unassembled WGS sequence"/>
</dbReference>
<dbReference type="Pfam" id="PF04355">
    <property type="entry name" value="BamE"/>
    <property type="match status" value="1"/>
</dbReference>
<accession>A0ABV2JPG5</accession>
<dbReference type="PROSITE" id="PS51257">
    <property type="entry name" value="PROKAR_LIPOPROTEIN"/>
    <property type="match status" value="1"/>
</dbReference>
<dbReference type="InterPro" id="IPR037873">
    <property type="entry name" value="BamE-like"/>
</dbReference>
<dbReference type="InterPro" id="IPR050330">
    <property type="entry name" value="Bact_OuterMem_StrucFunc"/>
</dbReference>
<evidence type="ECO:0000256" key="3">
    <source>
        <dbReference type="ARBA" id="ARBA00023136"/>
    </source>
</evidence>
<keyword evidence="8" id="KW-1185">Reference proteome</keyword>
<name>A0ABV2JPG5_9GAMM</name>
<dbReference type="CDD" id="cd07185">
    <property type="entry name" value="OmpA_C-like"/>
    <property type="match status" value="1"/>
</dbReference>
<comment type="caution">
    <text evidence="7">The sequence shown here is derived from an EMBL/GenBank/DDBJ whole genome shotgun (WGS) entry which is preliminary data.</text>
</comment>
<evidence type="ECO:0000256" key="4">
    <source>
        <dbReference type="ARBA" id="ARBA00023237"/>
    </source>
</evidence>
<evidence type="ECO:0000313" key="8">
    <source>
        <dbReference type="Proteomes" id="UP001549184"/>
    </source>
</evidence>
<evidence type="ECO:0000256" key="2">
    <source>
        <dbReference type="ARBA" id="ARBA00022729"/>
    </source>
</evidence>
<dbReference type="EMBL" id="JBEPMU010000001">
    <property type="protein sequence ID" value="MET3650720.1"/>
    <property type="molecule type" value="Genomic_DNA"/>
</dbReference>
<protein>
    <submittedName>
        <fullName evidence="7">Outer membrane protein OmpA-like peptidoglycan-associated protein</fullName>
    </submittedName>
</protein>
<evidence type="ECO:0000256" key="1">
    <source>
        <dbReference type="ARBA" id="ARBA00004442"/>
    </source>
</evidence>
<gene>
    <name evidence="7" type="ORF">ABIC75_000422</name>
</gene>
<dbReference type="Gene3D" id="3.30.1450.10">
    <property type="match status" value="1"/>
</dbReference>
<dbReference type="SUPFAM" id="SSF103088">
    <property type="entry name" value="OmpA-like"/>
    <property type="match status" value="1"/>
</dbReference>
<dbReference type="Gene3D" id="3.30.1330.60">
    <property type="entry name" value="OmpA-like domain"/>
    <property type="match status" value="1"/>
</dbReference>
<evidence type="ECO:0000259" key="6">
    <source>
        <dbReference type="PROSITE" id="PS51123"/>
    </source>
</evidence>
<dbReference type="InterPro" id="IPR006665">
    <property type="entry name" value="OmpA-like"/>
</dbReference>
<comment type="subcellular location">
    <subcellularLocation>
        <location evidence="1">Cell outer membrane</location>
    </subcellularLocation>
</comment>
<organism evidence="7 8">
    <name type="scientific">Dyella japonica</name>
    <dbReference type="NCBI Taxonomy" id="231455"/>
    <lineage>
        <taxon>Bacteria</taxon>
        <taxon>Pseudomonadati</taxon>
        <taxon>Pseudomonadota</taxon>
        <taxon>Gammaproteobacteria</taxon>
        <taxon>Lysobacterales</taxon>
        <taxon>Rhodanobacteraceae</taxon>
        <taxon>Dyella</taxon>
    </lineage>
</organism>
<dbReference type="InterPro" id="IPR006664">
    <property type="entry name" value="OMP_bac"/>
</dbReference>
<dbReference type="Pfam" id="PF00691">
    <property type="entry name" value="OmpA"/>
    <property type="match status" value="1"/>
</dbReference>
<feature type="domain" description="OmpA-like" evidence="6">
    <location>
        <begin position="151"/>
        <end position="272"/>
    </location>
</feature>
<dbReference type="PRINTS" id="PR01021">
    <property type="entry name" value="OMPADOMAIN"/>
</dbReference>
<keyword evidence="3 5" id="KW-0472">Membrane</keyword>
<dbReference type="PROSITE" id="PS51123">
    <property type="entry name" value="OMPA_2"/>
    <property type="match status" value="1"/>
</dbReference>
<evidence type="ECO:0000313" key="7">
    <source>
        <dbReference type="EMBL" id="MET3650720.1"/>
    </source>
</evidence>
<dbReference type="PANTHER" id="PTHR30329:SF21">
    <property type="entry name" value="LIPOPROTEIN YIAD-RELATED"/>
    <property type="match status" value="1"/>
</dbReference>
<dbReference type="InterPro" id="IPR007450">
    <property type="entry name" value="BamE_dom"/>
</dbReference>
<proteinExistence type="predicted"/>
<dbReference type="PANTHER" id="PTHR30329">
    <property type="entry name" value="STATOR ELEMENT OF FLAGELLAR MOTOR COMPLEX"/>
    <property type="match status" value="1"/>
</dbReference>